<evidence type="ECO:0008006" key="4">
    <source>
        <dbReference type="Google" id="ProtNLM"/>
    </source>
</evidence>
<dbReference type="Pfam" id="PF16931">
    <property type="entry name" value="Phage_holin_8"/>
    <property type="match status" value="1"/>
</dbReference>
<dbReference type="AlphaFoldDB" id="A0A377TD77"/>
<dbReference type="Proteomes" id="UP000254304">
    <property type="component" value="Unassembled WGS sequence"/>
</dbReference>
<evidence type="ECO:0000256" key="1">
    <source>
        <dbReference type="SAM" id="Phobius"/>
    </source>
</evidence>
<reference evidence="2 3" key="1">
    <citation type="submission" date="2018-06" db="EMBL/GenBank/DDBJ databases">
        <authorList>
            <consortium name="Pathogen Informatics"/>
            <person name="Doyle S."/>
        </authorList>
    </citation>
    <scope>NUCLEOTIDE SEQUENCE [LARGE SCALE GENOMIC DNA]</scope>
    <source>
        <strain evidence="2 3">NCTC12157</strain>
    </source>
</reference>
<feature type="transmembrane region" description="Helical" evidence="1">
    <location>
        <begin position="122"/>
        <end position="139"/>
    </location>
</feature>
<sequence>MGRDFPRIISRLPSAAFFMPSIRWRTTTAIRGLSMSEPVSATAASAALATVGVFGWFTGLDYGVVFGAFAGAVFYVTSAVDLSAWRRISYFGVSFLCGLFGAGVAGAKLAAWLNYPDKPLDALGAVIISALAVQLLTFASNRAKNPTSLIDRWRGQNGTK</sequence>
<keyword evidence="1" id="KW-0472">Membrane</keyword>
<keyword evidence="1" id="KW-1133">Transmembrane helix</keyword>
<feature type="transmembrane region" description="Helical" evidence="1">
    <location>
        <begin position="63"/>
        <end position="82"/>
    </location>
</feature>
<keyword evidence="1" id="KW-0812">Transmembrane</keyword>
<evidence type="ECO:0000313" key="3">
    <source>
        <dbReference type="Proteomes" id="UP000254304"/>
    </source>
</evidence>
<organism evidence="2 3">
    <name type="scientific">Ewingella americana</name>
    <dbReference type="NCBI Taxonomy" id="41202"/>
    <lineage>
        <taxon>Bacteria</taxon>
        <taxon>Pseudomonadati</taxon>
        <taxon>Pseudomonadota</taxon>
        <taxon>Gammaproteobacteria</taxon>
        <taxon>Enterobacterales</taxon>
        <taxon>Yersiniaceae</taxon>
        <taxon>Ewingella</taxon>
    </lineage>
</organism>
<proteinExistence type="predicted"/>
<accession>A0A377TD77</accession>
<feature type="transmembrane region" description="Helical" evidence="1">
    <location>
        <begin position="89"/>
        <end position="110"/>
    </location>
</feature>
<dbReference type="InterPro" id="IPR032637">
    <property type="entry name" value="Phage_holin-like"/>
</dbReference>
<gene>
    <name evidence="2" type="ORF">NCTC12157_04958</name>
</gene>
<dbReference type="EMBL" id="UGGO01000002">
    <property type="protein sequence ID" value="STS10359.1"/>
    <property type="molecule type" value="Genomic_DNA"/>
</dbReference>
<evidence type="ECO:0000313" key="2">
    <source>
        <dbReference type="EMBL" id="STS10359.1"/>
    </source>
</evidence>
<name>A0A377TD77_9GAMM</name>
<protein>
    <recommendedName>
        <fullName evidence="4">Phage holin family protein</fullName>
    </recommendedName>
</protein>